<evidence type="ECO:0000313" key="2">
    <source>
        <dbReference type="Proteomes" id="UP000634136"/>
    </source>
</evidence>
<reference evidence="1" key="1">
    <citation type="submission" date="2020-09" db="EMBL/GenBank/DDBJ databases">
        <title>Genome-Enabled Discovery of Anthraquinone Biosynthesis in Senna tora.</title>
        <authorList>
            <person name="Kang S.-H."/>
            <person name="Pandey R.P."/>
            <person name="Lee C.-M."/>
            <person name="Sim J.-S."/>
            <person name="Jeong J.-T."/>
            <person name="Choi B.-S."/>
            <person name="Jung M."/>
            <person name="Ginzburg D."/>
            <person name="Zhao K."/>
            <person name="Won S.Y."/>
            <person name="Oh T.-J."/>
            <person name="Yu Y."/>
            <person name="Kim N.-H."/>
            <person name="Lee O.R."/>
            <person name="Lee T.-H."/>
            <person name="Bashyal P."/>
            <person name="Kim T.-S."/>
            <person name="Lee W.-H."/>
            <person name="Kawkins C."/>
            <person name="Kim C.-K."/>
            <person name="Kim J.S."/>
            <person name="Ahn B.O."/>
            <person name="Rhee S.Y."/>
            <person name="Sohng J.K."/>
        </authorList>
    </citation>
    <scope>NUCLEOTIDE SEQUENCE</scope>
    <source>
        <tissue evidence="1">Leaf</tissue>
    </source>
</reference>
<protein>
    <submittedName>
        <fullName evidence="1">Uncharacterized protein</fullName>
    </submittedName>
</protein>
<dbReference type="Proteomes" id="UP000634136">
    <property type="component" value="Unassembled WGS sequence"/>
</dbReference>
<accession>A0A834W483</accession>
<dbReference type="EMBL" id="JAAIUW010000013">
    <property type="protein sequence ID" value="KAF7803674.1"/>
    <property type="molecule type" value="Genomic_DNA"/>
</dbReference>
<keyword evidence="2" id="KW-1185">Reference proteome</keyword>
<dbReference type="AlphaFoldDB" id="A0A834W483"/>
<comment type="caution">
    <text evidence="1">The sequence shown here is derived from an EMBL/GenBank/DDBJ whole genome shotgun (WGS) entry which is preliminary data.</text>
</comment>
<proteinExistence type="predicted"/>
<organism evidence="1 2">
    <name type="scientific">Senna tora</name>
    <dbReference type="NCBI Taxonomy" id="362788"/>
    <lineage>
        <taxon>Eukaryota</taxon>
        <taxon>Viridiplantae</taxon>
        <taxon>Streptophyta</taxon>
        <taxon>Embryophyta</taxon>
        <taxon>Tracheophyta</taxon>
        <taxon>Spermatophyta</taxon>
        <taxon>Magnoliopsida</taxon>
        <taxon>eudicotyledons</taxon>
        <taxon>Gunneridae</taxon>
        <taxon>Pentapetalae</taxon>
        <taxon>rosids</taxon>
        <taxon>fabids</taxon>
        <taxon>Fabales</taxon>
        <taxon>Fabaceae</taxon>
        <taxon>Caesalpinioideae</taxon>
        <taxon>Cassia clade</taxon>
        <taxon>Senna</taxon>
    </lineage>
</organism>
<name>A0A834W483_9FABA</name>
<gene>
    <name evidence="1" type="ORF">G2W53_042785</name>
</gene>
<evidence type="ECO:0000313" key="1">
    <source>
        <dbReference type="EMBL" id="KAF7803674.1"/>
    </source>
</evidence>
<sequence length="51" mass="5666">MADRANRKKLRLVRSLANKTYGKSIGQEAEAEGKISIVGFPRANMFGHPYS</sequence>